<evidence type="ECO:0000259" key="1">
    <source>
        <dbReference type="Pfam" id="PF01965"/>
    </source>
</evidence>
<feature type="domain" description="DJ-1/PfpI" evidence="1">
    <location>
        <begin position="3"/>
        <end position="151"/>
    </location>
</feature>
<dbReference type="PANTHER" id="PTHR43130:SF2">
    <property type="entry name" value="DJ-1_PFPI DOMAIN-CONTAINING PROTEIN"/>
    <property type="match status" value="1"/>
</dbReference>
<dbReference type="EMBL" id="JAAXYH010000002">
    <property type="protein sequence ID" value="NMH64249.1"/>
    <property type="molecule type" value="Genomic_DNA"/>
</dbReference>
<dbReference type="PANTHER" id="PTHR43130">
    <property type="entry name" value="ARAC-FAMILY TRANSCRIPTIONAL REGULATOR"/>
    <property type="match status" value="1"/>
</dbReference>
<dbReference type="RefSeq" id="WP_169562938.1">
    <property type="nucleotide sequence ID" value="NZ_JAAXYH010000002.1"/>
</dbReference>
<dbReference type="InterPro" id="IPR002818">
    <property type="entry name" value="DJ-1/PfpI"/>
</dbReference>
<accession>A0A972FS54</accession>
<sequence length="201" mass="21705">MISVAIVIFDEFTDLDFFLMWDILGRNKTDWRVKVLGTKSDHVSTLGMQVKTHGHVSEANGADVVLFTSGYLGVPAAIEDQEFINAFHLNPETQLIGSICAGSFILAKLGLLEAISATTHPDAKAGLVSMGVAVQDKPLVVHGNIATAGGCLSSVYLIGWVAERLFDEAKRKEVLRQLIPAGQQEIYEELIGSSIKSAHVN</sequence>
<comment type="caution">
    <text evidence="2">The sequence shown here is derived from an EMBL/GenBank/DDBJ whole genome shotgun (WGS) entry which is preliminary data.</text>
</comment>
<name>A0A972FS54_9GAMM</name>
<keyword evidence="3" id="KW-1185">Reference proteome</keyword>
<dbReference type="Proteomes" id="UP000737113">
    <property type="component" value="Unassembled WGS sequence"/>
</dbReference>
<evidence type="ECO:0000313" key="3">
    <source>
        <dbReference type="Proteomes" id="UP000737113"/>
    </source>
</evidence>
<protein>
    <submittedName>
        <fullName evidence="2">Thiamine biosynthesis protein ThiJ</fullName>
    </submittedName>
</protein>
<dbReference type="AlphaFoldDB" id="A0A972FS54"/>
<dbReference type="Pfam" id="PF01965">
    <property type="entry name" value="DJ-1_PfpI"/>
    <property type="match status" value="1"/>
</dbReference>
<reference evidence="2" key="1">
    <citation type="submission" date="2020-04" db="EMBL/GenBank/DDBJ databases">
        <title>Description of Shewanella salipaludis sp. nov., isolated from a salt marsh.</title>
        <authorList>
            <person name="Park S."/>
            <person name="Yoon J.-H."/>
        </authorList>
    </citation>
    <scope>NUCLEOTIDE SEQUENCE</scope>
    <source>
        <strain evidence="2">SHSM-M6</strain>
    </source>
</reference>
<dbReference type="SUPFAM" id="SSF52317">
    <property type="entry name" value="Class I glutamine amidotransferase-like"/>
    <property type="match status" value="1"/>
</dbReference>
<dbReference type="GO" id="GO:0006355">
    <property type="term" value="P:regulation of DNA-templated transcription"/>
    <property type="evidence" value="ECO:0007669"/>
    <property type="project" value="TreeGrafter"/>
</dbReference>
<evidence type="ECO:0000313" key="2">
    <source>
        <dbReference type="EMBL" id="NMH64249.1"/>
    </source>
</evidence>
<dbReference type="Gene3D" id="3.40.50.880">
    <property type="match status" value="1"/>
</dbReference>
<dbReference type="InterPro" id="IPR052158">
    <property type="entry name" value="INH-QAR"/>
</dbReference>
<organism evidence="2 3">
    <name type="scientific">Shewanella salipaludis</name>
    <dbReference type="NCBI Taxonomy" id="2723052"/>
    <lineage>
        <taxon>Bacteria</taxon>
        <taxon>Pseudomonadati</taxon>
        <taxon>Pseudomonadota</taxon>
        <taxon>Gammaproteobacteria</taxon>
        <taxon>Alteromonadales</taxon>
        <taxon>Shewanellaceae</taxon>
        <taxon>Shewanella</taxon>
    </lineage>
</organism>
<gene>
    <name evidence="2" type="ORF">HC757_03575</name>
</gene>
<dbReference type="InterPro" id="IPR029062">
    <property type="entry name" value="Class_I_gatase-like"/>
</dbReference>
<proteinExistence type="predicted"/>